<evidence type="ECO:0000313" key="2">
    <source>
        <dbReference type="Proteomes" id="UP000824160"/>
    </source>
</evidence>
<proteinExistence type="predicted"/>
<dbReference type="GO" id="GO:0046872">
    <property type="term" value="F:metal ion binding"/>
    <property type="evidence" value="ECO:0007669"/>
    <property type="project" value="InterPro"/>
</dbReference>
<dbReference type="EMBL" id="DVLW01000031">
    <property type="protein sequence ID" value="HIT93773.1"/>
    <property type="molecule type" value="Genomic_DNA"/>
</dbReference>
<dbReference type="PANTHER" id="PTHR33677:SF3">
    <property type="entry name" value="COPPER-SENSING TRANSCRIPTIONAL REPRESSOR RICR"/>
    <property type="match status" value="1"/>
</dbReference>
<dbReference type="InterPro" id="IPR038390">
    <property type="entry name" value="Metal_Tscrpt_repr_sf"/>
</dbReference>
<sequence length="87" mass="9814">MHQHEHTKAVLNRMSRAIGHMNAVKKMIEDGRDCSEVLIQLAAVRAEITNTSKVILKDHLQHCIVDAVEQKDEAAMQDLMKAIDKIV</sequence>
<accession>A0A9D1H508</accession>
<dbReference type="Gene3D" id="1.20.58.1000">
    <property type="entry name" value="Metal-sensitive repressor, helix protomer"/>
    <property type="match status" value="1"/>
</dbReference>
<evidence type="ECO:0000313" key="1">
    <source>
        <dbReference type="EMBL" id="HIT93773.1"/>
    </source>
</evidence>
<gene>
    <name evidence="1" type="ORF">IAC43_01155</name>
</gene>
<dbReference type="PANTHER" id="PTHR33677">
    <property type="entry name" value="TRANSCRIPTIONAL REPRESSOR FRMR-RELATED"/>
    <property type="match status" value="1"/>
</dbReference>
<dbReference type="GO" id="GO:0003677">
    <property type="term" value="F:DNA binding"/>
    <property type="evidence" value="ECO:0007669"/>
    <property type="project" value="InterPro"/>
</dbReference>
<reference evidence="1" key="2">
    <citation type="journal article" date="2021" name="PeerJ">
        <title>Extensive microbial diversity within the chicken gut microbiome revealed by metagenomics and culture.</title>
        <authorList>
            <person name="Gilroy R."/>
            <person name="Ravi A."/>
            <person name="Getino M."/>
            <person name="Pursley I."/>
            <person name="Horton D.L."/>
            <person name="Alikhan N.F."/>
            <person name="Baker D."/>
            <person name="Gharbi K."/>
            <person name="Hall N."/>
            <person name="Watson M."/>
            <person name="Adriaenssens E.M."/>
            <person name="Foster-Nyarko E."/>
            <person name="Jarju S."/>
            <person name="Secka A."/>
            <person name="Antonio M."/>
            <person name="Oren A."/>
            <person name="Chaudhuri R.R."/>
            <person name="La Ragione R."/>
            <person name="Hildebrand F."/>
            <person name="Pallen M.J."/>
        </authorList>
    </citation>
    <scope>NUCLEOTIDE SEQUENCE</scope>
    <source>
        <strain evidence="1">ChiBcec7-5410</strain>
    </source>
</reference>
<protein>
    <submittedName>
        <fullName evidence="1">Metal-sensing transcriptional repressor</fullName>
    </submittedName>
</protein>
<name>A0A9D1H508_9FIRM</name>
<comment type="caution">
    <text evidence="1">The sequence shown here is derived from an EMBL/GenBank/DDBJ whole genome shotgun (WGS) entry which is preliminary data.</text>
</comment>
<dbReference type="InterPro" id="IPR003735">
    <property type="entry name" value="Metal_Tscrpt_repr"/>
</dbReference>
<organism evidence="1 2">
    <name type="scientific">Candidatus Faecivivens stercoripullorum</name>
    <dbReference type="NCBI Taxonomy" id="2840805"/>
    <lineage>
        <taxon>Bacteria</taxon>
        <taxon>Bacillati</taxon>
        <taxon>Bacillota</taxon>
        <taxon>Clostridia</taxon>
        <taxon>Eubacteriales</taxon>
        <taxon>Oscillospiraceae</taxon>
        <taxon>Oscillospiraceae incertae sedis</taxon>
        <taxon>Candidatus Faecivivens</taxon>
    </lineage>
</organism>
<dbReference type="GO" id="GO:0045892">
    <property type="term" value="P:negative regulation of DNA-templated transcription"/>
    <property type="evidence" value="ECO:0007669"/>
    <property type="project" value="UniProtKB-ARBA"/>
</dbReference>
<dbReference type="CDD" id="cd10158">
    <property type="entry name" value="CsoR-like_DUF156_1"/>
    <property type="match status" value="1"/>
</dbReference>
<dbReference type="Pfam" id="PF02583">
    <property type="entry name" value="Trns_repr_metal"/>
    <property type="match status" value="1"/>
</dbReference>
<reference evidence="1" key="1">
    <citation type="submission" date="2020-10" db="EMBL/GenBank/DDBJ databases">
        <authorList>
            <person name="Gilroy R."/>
        </authorList>
    </citation>
    <scope>NUCLEOTIDE SEQUENCE</scope>
    <source>
        <strain evidence="1">ChiBcec7-5410</strain>
    </source>
</reference>
<dbReference type="Proteomes" id="UP000824160">
    <property type="component" value="Unassembled WGS sequence"/>
</dbReference>
<dbReference type="AlphaFoldDB" id="A0A9D1H508"/>